<evidence type="ECO:0000313" key="3">
    <source>
        <dbReference type="Proteomes" id="UP000001062"/>
    </source>
</evidence>
<dbReference type="eggNOG" id="COG0737">
    <property type="taxonomic scope" value="Bacteria"/>
</dbReference>
<keyword evidence="3" id="KW-1185">Reference proteome</keyword>
<sequence length="504" mass="55823">MIRCLKDIKRTTLVISLLLGVLVSSKSFSLTILFTSNIPNVFETDGAYSIGKLGSYIKSYRRDSDETVIFVHGGDSLFPNALSVYDSGVHMVDMLNTIGTDIFAVNQREFQQGIDQLTLRTFEAGFPMLQSNLIDERTGEHIEGTVDKYLHPTQEGMIGFVSVLDESITDIYLTRDVAVKPPMETAKKLALDLKRRGAQAVVLITERSALPDDLSELSDTIDLILVAAEVKDSVEDAETLMVSSGGADGEIAVISWQLGQKPSAKIDSVSSYEEDTAIRVSLDKYLGRLELILERELVTLQVDANTTKSKIRSGESALGNVFADAIKEEVQTDFAAINSGAIRGNREYRAGDIIKYKDIQTELPFGGSLYVINVIKKELSALMEHSVSRVNKLHGAFFQISGFEVLYDLSKPVGKRIVRLTKNGNELEPGKSYTLAIPDYIRYGGDGYQIREEQVVNKVSVRERLMWNVVSEYLDRKGQVTPKLEGRLVDISTPLRSNIKASTE</sequence>
<name>F2JVX8_MARM1</name>
<dbReference type="HOGENOM" id="CLU_005854_7_2_6"/>
<dbReference type="AlphaFoldDB" id="F2JVX8"/>
<dbReference type="Gene3D" id="3.90.780.10">
    <property type="entry name" value="5'-Nucleotidase, C-terminal domain"/>
    <property type="match status" value="1"/>
</dbReference>
<gene>
    <name evidence="2" type="ordered locus">Marme_3654</name>
</gene>
<dbReference type="EMBL" id="CP002583">
    <property type="protein sequence ID" value="ADZ92866.1"/>
    <property type="molecule type" value="Genomic_DNA"/>
</dbReference>
<dbReference type="Pfam" id="PF02872">
    <property type="entry name" value="5_nucleotid_C"/>
    <property type="match status" value="1"/>
</dbReference>
<dbReference type="InterPro" id="IPR008334">
    <property type="entry name" value="5'-Nucleotdase_C"/>
</dbReference>
<evidence type="ECO:0000259" key="1">
    <source>
        <dbReference type="Pfam" id="PF02872"/>
    </source>
</evidence>
<reference evidence="2 3" key="1">
    <citation type="journal article" date="2012" name="Stand. Genomic Sci.">
        <title>Complete genome sequence of the melanogenic marine bacterium Marinomonas mediterranea type strain (MMB-1(T)).</title>
        <authorList>
            <person name="Lucas-Elio P."/>
            <person name="Goodwin L."/>
            <person name="Woyke T."/>
            <person name="Pitluck S."/>
            <person name="Nolan M."/>
            <person name="Kyrpides N.C."/>
            <person name="Detter J.C."/>
            <person name="Copeland A."/>
            <person name="Teshima H."/>
            <person name="Bruce D."/>
            <person name="Detter C."/>
            <person name="Tapia R."/>
            <person name="Han S."/>
            <person name="Land M.L."/>
            <person name="Ivanova N."/>
            <person name="Mikhailova N."/>
            <person name="Johnston A.W."/>
            <person name="Sanchez-Amat A."/>
        </authorList>
    </citation>
    <scope>NUCLEOTIDE SEQUENCE [LARGE SCALE GENOMIC DNA]</scope>
    <source>
        <strain evidence="3">ATCC 700492 / JCM 21426 / NBRC 103028 / MMB-1</strain>
    </source>
</reference>
<organism evidence="2 3">
    <name type="scientific">Marinomonas mediterranea (strain ATCC 700492 / JCM 21426 / NBRC 103028 / MMB-1)</name>
    <dbReference type="NCBI Taxonomy" id="717774"/>
    <lineage>
        <taxon>Bacteria</taxon>
        <taxon>Pseudomonadati</taxon>
        <taxon>Pseudomonadota</taxon>
        <taxon>Gammaproteobacteria</taxon>
        <taxon>Oceanospirillales</taxon>
        <taxon>Oceanospirillaceae</taxon>
        <taxon>Marinomonas</taxon>
    </lineage>
</organism>
<dbReference type="SUPFAM" id="SSF56300">
    <property type="entry name" value="Metallo-dependent phosphatases"/>
    <property type="match status" value="1"/>
</dbReference>
<evidence type="ECO:0000313" key="2">
    <source>
        <dbReference type="EMBL" id="ADZ92866.1"/>
    </source>
</evidence>
<dbReference type="PANTHER" id="PTHR11575:SF24">
    <property type="entry name" value="5'-NUCLEOTIDASE"/>
    <property type="match status" value="1"/>
</dbReference>
<dbReference type="PATRIC" id="fig|717774.3.peg.3765"/>
<dbReference type="GO" id="GO:0009166">
    <property type="term" value="P:nucleotide catabolic process"/>
    <property type="evidence" value="ECO:0007669"/>
    <property type="project" value="InterPro"/>
</dbReference>
<dbReference type="KEGG" id="mme:Marme_3654"/>
<protein>
    <submittedName>
        <fullName evidence="2">5'-Nucleotidase domain-containing protein</fullName>
    </submittedName>
</protein>
<dbReference type="STRING" id="717774.Marme_3654"/>
<dbReference type="Gene3D" id="3.60.21.10">
    <property type="match status" value="1"/>
</dbReference>
<dbReference type="GO" id="GO:0016787">
    <property type="term" value="F:hydrolase activity"/>
    <property type="evidence" value="ECO:0007669"/>
    <property type="project" value="InterPro"/>
</dbReference>
<proteinExistence type="predicted"/>
<dbReference type="OrthoDB" id="9803927at2"/>
<feature type="domain" description="5'-Nucleotidase C-terminal" evidence="1">
    <location>
        <begin position="305"/>
        <end position="450"/>
    </location>
</feature>
<accession>F2JVX8</accession>
<dbReference type="InterPro" id="IPR029052">
    <property type="entry name" value="Metallo-depent_PP-like"/>
</dbReference>
<dbReference type="Proteomes" id="UP000001062">
    <property type="component" value="Chromosome"/>
</dbReference>
<dbReference type="PANTHER" id="PTHR11575">
    <property type="entry name" value="5'-NUCLEOTIDASE-RELATED"/>
    <property type="match status" value="1"/>
</dbReference>
<dbReference type="InterPro" id="IPR006179">
    <property type="entry name" value="5_nucleotidase/apyrase"/>
</dbReference>
<dbReference type="SUPFAM" id="SSF55816">
    <property type="entry name" value="5'-nucleotidase (syn. UDP-sugar hydrolase), C-terminal domain"/>
    <property type="match status" value="1"/>
</dbReference>
<dbReference type="RefSeq" id="WP_013662768.1">
    <property type="nucleotide sequence ID" value="NC_015276.1"/>
</dbReference>
<dbReference type="InterPro" id="IPR036907">
    <property type="entry name" value="5'-Nucleotdase_C_sf"/>
</dbReference>